<dbReference type="Proteomes" id="UP000030758">
    <property type="component" value="Unassembled WGS sequence"/>
</dbReference>
<evidence type="ECO:0008006" key="5">
    <source>
        <dbReference type="Google" id="ProtNLM"/>
    </source>
</evidence>
<sequence length="740" mass="83086">MAEMAQFMDIFQKQIELQQQIEAQRRQIEVLLSRLPVVSGMPPTLASSLPSFAAFEATSVLWKDYWARFKTFAGANSIPEDKLAQVFLSNQATAIFKLLSTLAGQQSPPKDINELTMDDIAKFMENHRAIQVALETEDAANVAKERVYGTKPKTVFKVDEQRLAQATRTKRNEPSAGPKPVLNVKCWRCGNNKDRPAECRFKDAECSFCEHIGHIAITYFGEKESKGQRCAKSRKANPESPQVGRFGPNHTTTSAKWQLGKPTLHEPHSRYLSATKGQPQILGTFNTKATILGHHHGDVELELNVASVPQLNVLSRKTIRDFDIDVRALLKGQPSNVANVYAIRPNSELDLALQEACKELCNNFPDLFKPELGCLRTLDLIQDRCKTNLLRVKNGAFAILEDLNQAYDAGIKRGVWVPTQFNEYETLVVPVRKPLSTDRRKVTLRVRGDYAVTVNSQLDTHRHPMSLPEDLMWKLSGEYYFTKIDLADAYNQVKLAPEIQKRLALRRHRGVLLQTRLPFGISSAPGCFQKIMEQLTSDLRGVAVCLDDILVSGNNAEEHIQNLRALLERLNEKGLRCKLEKCSFAQPSVECPRVQDRRSCQDATAYESCPSSSFLGSVQFYGRFIPNLSTLTEPLNRLTRKDAAVEQAAFQRLKDALRADAVLAHFGPSQQIGISCDASEVGVGEVLFHRYGDGSERPIANVPKTLTESQVEKEALAVIFVLRKFHQFLCGRRFILVTDH</sequence>
<name>A0A085MYP4_9BILA</name>
<dbReference type="InterPro" id="IPR043502">
    <property type="entry name" value="DNA/RNA_pol_sf"/>
</dbReference>
<dbReference type="InterPro" id="IPR000477">
    <property type="entry name" value="RT_dom"/>
</dbReference>
<evidence type="ECO:0000256" key="1">
    <source>
        <dbReference type="SAM" id="MobiDB-lite"/>
    </source>
</evidence>
<feature type="region of interest" description="Disordered" evidence="1">
    <location>
        <begin position="233"/>
        <end position="255"/>
    </location>
</feature>
<evidence type="ECO:0000259" key="2">
    <source>
        <dbReference type="Pfam" id="PF00078"/>
    </source>
</evidence>
<gene>
    <name evidence="4" type="ORF">M514_25463</name>
</gene>
<dbReference type="CDD" id="cd01647">
    <property type="entry name" value="RT_LTR"/>
    <property type="match status" value="1"/>
</dbReference>
<dbReference type="Pfam" id="PF00078">
    <property type="entry name" value="RVT_1"/>
    <property type="match status" value="1"/>
</dbReference>
<evidence type="ECO:0000313" key="4">
    <source>
        <dbReference type="EMBL" id="KFD62340.1"/>
    </source>
</evidence>
<reference evidence="4" key="1">
    <citation type="journal article" date="2014" name="Nat. Genet.">
        <title>Genome and transcriptome of the porcine whipworm Trichuris suis.</title>
        <authorList>
            <person name="Jex A.R."/>
            <person name="Nejsum P."/>
            <person name="Schwarz E.M."/>
            <person name="Hu L."/>
            <person name="Young N.D."/>
            <person name="Hall R.S."/>
            <person name="Korhonen P.K."/>
            <person name="Liao S."/>
            <person name="Thamsborg S."/>
            <person name="Xia J."/>
            <person name="Xu P."/>
            <person name="Wang S."/>
            <person name="Scheerlinck J.P."/>
            <person name="Hofmann A."/>
            <person name="Sternberg P.W."/>
            <person name="Wang J."/>
            <person name="Gasser R.B."/>
        </authorList>
    </citation>
    <scope>NUCLEOTIDE SEQUENCE [LARGE SCALE GENOMIC DNA]</scope>
    <source>
        <strain evidence="4">DCEP-RM93F</strain>
    </source>
</reference>
<dbReference type="PANTHER" id="PTHR37984:SF13">
    <property type="entry name" value="RIBONUCLEASE H"/>
    <property type="match status" value="1"/>
</dbReference>
<dbReference type="InterPro" id="IPR050951">
    <property type="entry name" value="Retrovirus_Pol_polyprotein"/>
</dbReference>
<organism evidence="4">
    <name type="scientific">Trichuris suis</name>
    <name type="common">pig whipworm</name>
    <dbReference type="NCBI Taxonomy" id="68888"/>
    <lineage>
        <taxon>Eukaryota</taxon>
        <taxon>Metazoa</taxon>
        <taxon>Ecdysozoa</taxon>
        <taxon>Nematoda</taxon>
        <taxon>Enoplea</taxon>
        <taxon>Dorylaimia</taxon>
        <taxon>Trichinellida</taxon>
        <taxon>Trichuridae</taxon>
        <taxon>Trichuris</taxon>
    </lineage>
</organism>
<dbReference type="SUPFAM" id="SSF56672">
    <property type="entry name" value="DNA/RNA polymerases"/>
    <property type="match status" value="1"/>
</dbReference>
<feature type="domain" description="Reverse transcriptase/retrotransposon-derived protein RNase H-like" evidence="3">
    <location>
        <begin position="646"/>
        <end position="735"/>
    </location>
</feature>
<dbReference type="Pfam" id="PF17919">
    <property type="entry name" value="RT_RNaseH_2"/>
    <property type="match status" value="1"/>
</dbReference>
<dbReference type="InterPro" id="IPR043128">
    <property type="entry name" value="Rev_trsase/Diguanyl_cyclase"/>
</dbReference>
<dbReference type="AlphaFoldDB" id="A0A085MYP4"/>
<evidence type="ECO:0000259" key="3">
    <source>
        <dbReference type="Pfam" id="PF17919"/>
    </source>
</evidence>
<dbReference type="InterPro" id="IPR041577">
    <property type="entry name" value="RT_RNaseH_2"/>
</dbReference>
<accession>A0A085MYP4</accession>
<proteinExistence type="predicted"/>
<protein>
    <recommendedName>
        <fullName evidence="5">Reverse transcriptase domain-containing protein</fullName>
    </recommendedName>
</protein>
<dbReference type="EMBL" id="KL367597">
    <property type="protein sequence ID" value="KFD62340.1"/>
    <property type="molecule type" value="Genomic_DNA"/>
</dbReference>
<dbReference type="Gene3D" id="3.30.70.270">
    <property type="match status" value="2"/>
</dbReference>
<dbReference type="PANTHER" id="PTHR37984">
    <property type="entry name" value="PROTEIN CBG26694"/>
    <property type="match status" value="1"/>
</dbReference>
<feature type="domain" description="Reverse transcriptase" evidence="2">
    <location>
        <begin position="469"/>
        <end position="589"/>
    </location>
</feature>
<dbReference type="Gene3D" id="3.10.10.10">
    <property type="entry name" value="HIV Type 1 Reverse Transcriptase, subunit A, domain 1"/>
    <property type="match status" value="1"/>
</dbReference>